<evidence type="ECO:0000256" key="7">
    <source>
        <dbReference type="SAM" id="MobiDB-lite"/>
    </source>
</evidence>
<feature type="compositionally biased region" description="Basic residues" evidence="7">
    <location>
        <begin position="1522"/>
        <end position="1534"/>
    </location>
</feature>
<dbReference type="Proteomes" id="UP001152797">
    <property type="component" value="Unassembled WGS sequence"/>
</dbReference>
<evidence type="ECO:0000256" key="2">
    <source>
        <dbReference type="ARBA" id="ARBA00022801"/>
    </source>
</evidence>
<dbReference type="EMBL" id="CAMXCT020002808">
    <property type="protein sequence ID" value="CAL1153980.1"/>
    <property type="molecule type" value="Genomic_DNA"/>
</dbReference>
<evidence type="ECO:0000259" key="9">
    <source>
        <dbReference type="Pfam" id="PF07727"/>
    </source>
</evidence>
<feature type="region of interest" description="Disordered" evidence="7">
    <location>
        <begin position="1503"/>
        <end position="1538"/>
    </location>
</feature>
<evidence type="ECO:0000313" key="12">
    <source>
        <dbReference type="EMBL" id="CAL4787917.1"/>
    </source>
</evidence>
<protein>
    <submittedName>
        <fullName evidence="12">Copia protein</fullName>
    </submittedName>
</protein>
<evidence type="ECO:0000313" key="13">
    <source>
        <dbReference type="Proteomes" id="UP001152797"/>
    </source>
</evidence>
<dbReference type="Gene3D" id="3.20.20.80">
    <property type="entry name" value="Glycosidases"/>
    <property type="match status" value="1"/>
</dbReference>
<keyword evidence="2" id="KW-0378">Hydrolase</keyword>
<feature type="compositionally biased region" description="Gly residues" evidence="7">
    <location>
        <begin position="702"/>
        <end position="716"/>
    </location>
</feature>
<reference evidence="10" key="1">
    <citation type="submission" date="2022-10" db="EMBL/GenBank/DDBJ databases">
        <authorList>
            <person name="Chen Y."/>
            <person name="Dougan E. K."/>
            <person name="Chan C."/>
            <person name="Rhodes N."/>
            <person name="Thang M."/>
        </authorList>
    </citation>
    <scope>NUCLEOTIDE SEQUENCE</scope>
</reference>
<feature type="region of interest" description="Disordered" evidence="7">
    <location>
        <begin position="660"/>
        <end position="682"/>
    </location>
</feature>
<keyword evidence="5" id="KW-0326">Glycosidase</keyword>
<dbReference type="SUPFAM" id="SSF51445">
    <property type="entry name" value="(Trans)glycosidases"/>
    <property type="match status" value="1"/>
</dbReference>
<name>A0A9P1CZN4_9DINO</name>
<comment type="similarity">
    <text evidence="1">Belongs to the glycosyl hydrolase 5 (cellulase A) family.</text>
</comment>
<dbReference type="EMBL" id="CAMXCT010002808">
    <property type="protein sequence ID" value="CAI4000605.1"/>
    <property type="molecule type" value="Genomic_DNA"/>
</dbReference>
<dbReference type="PANTHER" id="PTHR35923:SF2">
    <property type="entry name" value="ENDOGLUCANASE"/>
    <property type="match status" value="1"/>
</dbReference>
<evidence type="ECO:0000313" key="11">
    <source>
        <dbReference type="EMBL" id="CAL1153980.1"/>
    </source>
</evidence>
<keyword evidence="13" id="KW-1185">Reference proteome</keyword>
<proteinExistence type="inferred from homology"/>
<dbReference type="InterPro" id="IPR001547">
    <property type="entry name" value="Glyco_hydro_5"/>
</dbReference>
<feature type="region of interest" description="Disordered" evidence="7">
    <location>
        <begin position="987"/>
        <end position="1007"/>
    </location>
</feature>
<feature type="compositionally biased region" description="Low complexity" evidence="7">
    <location>
        <begin position="1504"/>
        <end position="1521"/>
    </location>
</feature>
<feature type="region of interest" description="Disordered" evidence="7">
    <location>
        <begin position="697"/>
        <end position="751"/>
    </location>
</feature>
<organism evidence="10">
    <name type="scientific">Cladocopium goreaui</name>
    <dbReference type="NCBI Taxonomy" id="2562237"/>
    <lineage>
        <taxon>Eukaryota</taxon>
        <taxon>Sar</taxon>
        <taxon>Alveolata</taxon>
        <taxon>Dinophyceae</taxon>
        <taxon>Suessiales</taxon>
        <taxon>Symbiodiniaceae</taxon>
        <taxon>Cladocopium</taxon>
    </lineage>
</organism>
<evidence type="ECO:0000256" key="4">
    <source>
        <dbReference type="ARBA" id="ARBA00023277"/>
    </source>
</evidence>
<dbReference type="InterPro" id="IPR013103">
    <property type="entry name" value="RVT_2"/>
</dbReference>
<dbReference type="GO" id="GO:0030245">
    <property type="term" value="P:cellulose catabolic process"/>
    <property type="evidence" value="ECO:0007669"/>
    <property type="project" value="UniProtKB-KW"/>
</dbReference>
<evidence type="ECO:0000256" key="6">
    <source>
        <dbReference type="ARBA" id="ARBA00023326"/>
    </source>
</evidence>
<dbReference type="Pfam" id="PF07727">
    <property type="entry name" value="RVT_2"/>
    <property type="match status" value="1"/>
</dbReference>
<dbReference type="OrthoDB" id="447452at2759"/>
<evidence type="ECO:0000313" key="10">
    <source>
        <dbReference type="EMBL" id="CAI4000605.1"/>
    </source>
</evidence>
<feature type="domain" description="Reverse transcriptase Ty1/copia-type" evidence="9">
    <location>
        <begin position="2343"/>
        <end position="2567"/>
    </location>
</feature>
<keyword evidence="6" id="KW-0624">Polysaccharide degradation</keyword>
<gene>
    <name evidence="10" type="ORF">C1SCF055_LOCUS26713</name>
</gene>
<dbReference type="GO" id="GO:0004553">
    <property type="term" value="F:hydrolase activity, hydrolyzing O-glycosyl compounds"/>
    <property type="evidence" value="ECO:0007669"/>
    <property type="project" value="InterPro"/>
</dbReference>
<reference evidence="11" key="2">
    <citation type="submission" date="2024-04" db="EMBL/GenBank/DDBJ databases">
        <authorList>
            <person name="Chen Y."/>
            <person name="Shah S."/>
            <person name="Dougan E. K."/>
            <person name="Thang M."/>
            <person name="Chan C."/>
        </authorList>
    </citation>
    <scope>NUCLEOTIDE SEQUENCE [LARGE SCALE GENOMIC DNA]</scope>
</reference>
<dbReference type="Pfam" id="PF00150">
    <property type="entry name" value="Cellulase"/>
    <property type="match status" value="1"/>
</dbReference>
<feature type="compositionally biased region" description="Polar residues" evidence="7">
    <location>
        <begin position="734"/>
        <end position="751"/>
    </location>
</feature>
<accession>A0A9P1CZN4</accession>
<keyword evidence="3" id="KW-0136">Cellulose degradation</keyword>
<evidence type="ECO:0000256" key="5">
    <source>
        <dbReference type="ARBA" id="ARBA00023295"/>
    </source>
</evidence>
<dbReference type="PANTHER" id="PTHR35923">
    <property type="entry name" value="MAJOR EXTRACELLULAR ENDOGLUCANASE"/>
    <property type="match status" value="1"/>
</dbReference>
<sequence>MEEWRRQFPLRAHGCRLLNQFGQHFKLAGVNWYGASDSFHVVGGLDARPLSELCHAVAAMGFTVVRLPFSSEMLRVERVPPGAIDYVQNKDLEGLSPLQVYDRVIEELGAAGVTVIINNHTTVGAWSGGVELNGMWFRDQCKVYTEQSWIDDWVMMAKRYEDHPEVIGYDIRNEVRPTSMMGPSPRWGNSSPVYDWSRAAGSCARALMDANAPGLVVVERIAWPQNSLREMLNPKPPWEAWQVPRDRIVLAVHMYAWSGPGAWSPKHFMPGVLRSFFDVVDYVGARSLYGEMSQEALEEQMDKDFGFCIDEDICPVWLSELGCSLDTELEWFTKVCQYLDKKDVDFAYWPLNVGPKPGGSDDEAYGILTNDWQPRWADPRLQALRRLCPQAVLPSPKKAQTRRPLQLPARARADSGSLSPFHLNVTPNVTPVASPSCFGQVDEPLWGAPFPWCQPLPGPLVPWPSSTSLKEMPEARYIWKVLEGVDSDPGKDALTVRCDDLEAVKELCIRRHFGGFVLHEGYAYFRYPKTVLYVAEEVRLCGMWQQVEPLESFDAPAGSFKASGDVICLPLSDEHPEAALEACQRACLEAQKPGFVMHDFASACLMEPNEAEDLRTRLENGQWKRCSEASDAGIYLLEPKPFYVGVDMFKDMDAFPGRLRQRRHPRCNGEPTTASTSTASRWEGGHSAWAWSAADGDEEQWGAGGGELGSASLGGEGQKDPWWGSHVADPWVPNASSESGSGDSQKKSSANYDGWLDDAQMRNFNVAQVEQTTAMSHGRWYGENHGSNAANWNEGWCNHDGDKGKPTEKLVVPEFDGEGTSDQDLGKSARSYIRKVQVWLRCTKLPAHQRALALYNSLGGRAWVYAEELDVDRLATDSGVSYFMQWIQTRFMEVEVSKVAQLMSDLFKRGKRKPEQSVRDFNVEFERLVLRLAEIQCSVPPMIKAWLYLDKLRLSETEELALLSSVNNDYDCRKLQHAALVQDRTIRRPNHWSPDDGRGGGKRWGRQSVHMTNNEEGALSSEDDGQGGNLSDDGEIVDEDTAMEHYSAYMTYQGAKAKYREVLKGRGVDKDAMDKRNQAEGGLPIKTDGTILEPDNKMLLAIVDTACTKTAEHFKFGASKVYKSLFAVKAWFAIHGKVFGARVSIVSCNVPLLFSRPVLGSLGMCYDVAKQQVGLAALGLSELPLLTSPTGHPALLVSDFLSDPKLAELPDFSPEKGELTEELERRGVPVHANWSVPELRSILIEQRELEKPAAQINPLKGLTKMSLPELVTEAEQLQLTMPAKPTRGLLMRMIRDSKSAPGQTVVSFGKFKGEMERRQKASSSGIPVAKDPEAMAVVPPPKMKELARHSESSDASWSRVGGYSRKGNTRKGPQVISDSDLDEEDEDANLTIKKLEDRIAALKKRRQPGSNYDIKYDAINLHAPDERMMTVDDATIGLSSNGSMAQHYDTKYNTITLDTPDERKVLVNEATIGLGVGGSEIMYDTLTLDTPAENEVLVNEATIGHGSDSSSGDGLCSGSPKARARAGMRRRKMANRSTTQKLRDEAVNLCHVMIACTLMVGSWAKAGADCLEIFAGEARISGAYARHRRAVLQPRDVRYNHDLRRQQDQDEVVEEVISQRPKLVWMAPPCTYWCKFSHLNYNRQELKRLRKREAALVRFTGRIFELQHSLGGIAVIENPRSSDLWRHPELQRFLGQVACFADVDLCQFGLKSLQDGRPLRKPLALLTNDQAFADGITQKCVGGEHEHRPIQGRDTAWTAVYPTAFANAVLREAERAWNNPKELHVQFPTDLVQAEDANDEQEVAAGSHDWEQDAIGAAGISFKGKVNPQVVSVLKRIHQNLGHPPNRDLVRHLRLGGAPEKLIRAAEQLVCRTCERSTRPQSSRVAHPCVALDFNEAIAADVIWLDTATSRNHPALNIVDIASTYQVVVPVSSTKSEELARAMLEGWINWADAPKHLLVDLDSGFRDQFLKLMDSRSIIVRCSIWSKLVDELTVVEEEFAEAVACTSDAKNQLRNKSGYSPRQWVFGTQMKMTGDLFDSHLGPEEFDNITADEKVSRSHAIRLGARAAFFSCQTKDALQRAVQHKTRVEKTEYAAGELVYIFRELRQRKGKKSGSAWIGPGTIIGREGHNYWVARGGRCLLAAPEHLRTAHHEEISEMIRLKTSIAELRKVIDQADDDLIDQDYHEDEVQQGPELPADMDWEQQPPDLKEQSDMEVDQTGGHFGKALRRERELESHVRRREALDDVPLTLKKSRTDQQAFMVKHAISEKGKEKQLEKELPWQMIPPHERDMYRQAEQKQWDEHVQFQAVRALTIEESNEVISRVKPDRILNSRFIYRDKNYAKRKADASVPAKPKARLCIAGQNDPDLGKVDMVTDAPTTSRHSIILALQLALCYGWRVSVGDIRAAFLNGIPAPRELYFRQPKRGIPGLQPGQIIEVLKGVFGLSTSPKLWWMKLSVDVRKMKISFNGDTFHVIQNVIDPCVFQFIKDRDSSVCGLLLTHVDDLMLMAAPDFASHLQSELKKMFPIEDWEQDHFEYVGCEYKCTAEQVTITQKNYVSGRVEKVSVPAGANETDPATPEQVEENRTVIGCLSWLAKQTRPDIQFSVCQAQRKQRNPDVRALKETNKVVADALGFPEFGITLRKLPNDRLCFLAYHDAAWANATPDDAEPHDDAWLGGHQVASQLGSLILLADTKCLGAEGGTFSMIDWKSKASHRVCRFTFAGETMACSEALEGALFLRGLYISFVTGARVPDSQGGAHFDLHLVTDCRSLYDHIHREGIPRAPSEKRLAIDLAGLRQALMKEAEYQWRRENGEHFHPTPERGLSDLLCIGCQRMSSWLIF</sequence>
<evidence type="ECO:0000256" key="3">
    <source>
        <dbReference type="ARBA" id="ARBA00023001"/>
    </source>
</evidence>
<evidence type="ECO:0000256" key="1">
    <source>
        <dbReference type="ARBA" id="ARBA00005641"/>
    </source>
</evidence>
<keyword evidence="4" id="KW-0119">Carbohydrate metabolism</keyword>
<feature type="region of interest" description="Disordered" evidence="7">
    <location>
        <begin position="1347"/>
        <end position="1382"/>
    </location>
</feature>
<feature type="domain" description="Glycoside hydrolase family 5" evidence="8">
    <location>
        <begin position="31"/>
        <end position="352"/>
    </location>
</feature>
<dbReference type="EMBL" id="CAMXCT030002808">
    <property type="protein sequence ID" value="CAL4787917.1"/>
    <property type="molecule type" value="Genomic_DNA"/>
</dbReference>
<dbReference type="InterPro" id="IPR017853">
    <property type="entry name" value="GH"/>
</dbReference>
<feature type="compositionally biased region" description="Polar residues" evidence="7">
    <location>
        <begin position="670"/>
        <end position="680"/>
    </location>
</feature>
<evidence type="ECO:0000259" key="8">
    <source>
        <dbReference type="Pfam" id="PF00150"/>
    </source>
</evidence>
<comment type="caution">
    <text evidence="10">The sequence shown here is derived from an EMBL/GenBank/DDBJ whole genome shotgun (WGS) entry which is preliminary data.</text>
</comment>